<dbReference type="InterPro" id="IPR011979">
    <property type="entry name" value="Antitox_Xre"/>
</dbReference>
<comment type="caution">
    <text evidence="3">The sequence shown here is derived from an EMBL/GenBank/DDBJ whole genome shotgun (WGS) entry which is preliminary data.</text>
</comment>
<dbReference type="Proteomes" id="UP000321197">
    <property type="component" value="Unassembled WGS sequence"/>
</dbReference>
<dbReference type="EMBL" id="BJXL01000064">
    <property type="protein sequence ID" value="GEM83857.1"/>
    <property type="molecule type" value="Genomic_DNA"/>
</dbReference>
<dbReference type="Pfam" id="PF09722">
    <property type="entry name" value="Xre_MbcA_ParS_C"/>
    <property type="match status" value="1"/>
</dbReference>
<dbReference type="OrthoDB" id="5770459at2"/>
<feature type="domain" description="Antitoxin Xre/MbcA/ParS-like toxin-binding" evidence="1">
    <location>
        <begin position="86"/>
        <end position="135"/>
    </location>
</feature>
<proteinExistence type="predicted"/>
<dbReference type="GO" id="GO:0003677">
    <property type="term" value="F:DNA binding"/>
    <property type="evidence" value="ECO:0007669"/>
    <property type="project" value="InterPro"/>
</dbReference>
<reference evidence="3 4" key="1">
    <citation type="submission" date="2019-07" db="EMBL/GenBank/DDBJ databases">
        <title>Whole genome shotgun sequence of Meiothermus hypogaeus NBRC 106114.</title>
        <authorList>
            <person name="Hosoyama A."/>
            <person name="Uohara A."/>
            <person name="Ohji S."/>
            <person name="Ichikawa N."/>
        </authorList>
    </citation>
    <scope>NUCLEOTIDE SEQUENCE [LARGE SCALE GENOMIC DNA]</scope>
    <source>
        <strain evidence="3 4">NBRC 106114</strain>
    </source>
</reference>
<dbReference type="Pfam" id="PF20432">
    <property type="entry name" value="Xre-like-HTH"/>
    <property type="match status" value="1"/>
</dbReference>
<sequence>MFPGPEPLALLGLPPGSADDRVRYLREGLPVSAWDALKRLLRCSDRELGILTQIPPSTLARRRRAGRLNRLEGERLYRVAAVVAQALSTFGDPEAAVGWLRQPNLALGGRVPLEYADTPAGARAVVNLLGGLEHGVVQ</sequence>
<dbReference type="RefSeq" id="WP_051349824.1">
    <property type="nucleotide sequence ID" value="NZ_BJXL01000064.1"/>
</dbReference>
<accession>A0A511R3G8</accession>
<feature type="domain" description="Antitoxin Xre-like helix-turn-helix" evidence="2">
    <location>
        <begin position="20"/>
        <end position="80"/>
    </location>
</feature>
<evidence type="ECO:0000259" key="1">
    <source>
        <dbReference type="Pfam" id="PF09722"/>
    </source>
</evidence>
<organism evidence="3 4">
    <name type="scientific">Meiothermus hypogaeus NBRC 106114</name>
    <dbReference type="NCBI Taxonomy" id="1227553"/>
    <lineage>
        <taxon>Bacteria</taxon>
        <taxon>Thermotogati</taxon>
        <taxon>Deinococcota</taxon>
        <taxon>Deinococci</taxon>
        <taxon>Thermales</taxon>
        <taxon>Thermaceae</taxon>
        <taxon>Meiothermus</taxon>
    </lineage>
</organism>
<protein>
    <submittedName>
        <fullName evidence="3">Uncharacterized protein</fullName>
    </submittedName>
</protein>
<gene>
    <name evidence="3" type="ORF">MHY01S_20230</name>
</gene>
<dbReference type="AlphaFoldDB" id="A0A511R3G8"/>
<dbReference type="InterPro" id="IPR046847">
    <property type="entry name" value="Xre-like_HTH"/>
</dbReference>
<evidence type="ECO:0000313" key="3">
    <source>
        <dbReference type="EMBL" id="GEM83857.1"/>
    </source>
</evidence>
<evidence type="ECO:0000313" key="4">
    <source>
        <dbReference type="Proteomes" id="UP000321197"/>
    </source>
</evidence>
<name>A0A511R3G8_9DEIN</name>
<dbReference type="NCBIfam" id="TIGR02293">
    <property type="entry name" value="TAS_TIGR02293"/>
    <property type="match status" value="1"/>
</dbReference>
<evidence type="ECO:0000259" key="2">
    <source>
        <dbReference type="Pfam" id="PF20432"/>
    </source>
</evidence>
<dbReference type="InterPro" id="IPR024467">
    <property type="entry name" value="Xre/MbcA/ParS-like_toxin-bd"/>
</dbReference>